<evidence type="ECO:0000256" key="2">
    <source>
        <dbReference type="ARBA" id="ARBA00007778"/>
    </source>
</evidence>
<dbReference type="EMBL" id="BTFZ01000020">
    <property type="protein sequence ID" value="GMM38986.1"/>
    <property type="molecule type" value="Genomic_DNA"/>
</dbReference>
<evidence type="ECO:0000256" key="5">
    <source>
        <dbReference type="ARBA" id="ARBA00022786"/>
    </source>
</evidence>
<reference evidence="9 10" key="1">
    <citation type="journal article" date="2023" name="Elife">
        <title>Identification of key yeast species and microbe-microbe interactions impacting larval growth of Drosophila in the wild.</title>
        <authorList>
            <person name="Mure A."/>
            <person name="Sugiura Y."/>
            <person name="Maeda R."/>
            <person name="Honda K."/>
            <person name="Sakurai N."/>
            <person name="Takahashi Y."/>
            <person name="Watada M."/>
            <person name="Katoh T."/>
            <person name="Gotoh A."/>
            <person name="Gotoh Y."/>
            <person name="Taniguchi I."/>
            <person name="Nakamura K."/>
            <person name="Hayashi T."/>
            <person name="Katayama T."/>
            <person name="Uemura T."/>
            <person name="Hattori Y."/>
        </authorList>
    </citation>
    <scope>NUCLEOTIDE SEQUENCE [LARGE SCALE GENOMIC DNA]</scope>
    <source>
        <strain evidence="9 10">SC-9</strain>
    </source>
</reference>
<feature type="compositionally biased region" description="Low complexity" evidence="8">
    <location>
        <begin position="13"/>
        <end position="24"/>
    </location>
</feature>
<feature type="region of interest" description="Disordered" evidence="8">
    <location>
        <begin position="65"/>
        <end position="106"/>
    </location>
</feature>
<evidence type="ECO:0000313" key="9">
    <source>
        <dbReference type="EMBL" id="GMM38986.1"/>
    </source>
</evidence>
<dbReference type="CDD" id="cd01612">
    <property type="entry name" value="Ubl_ATG12"/>
    <property type="match status" value="1"/>
</dbReference>
<dbReference type="GO" id="GO:0000422">
    <property type="term" value="P:autophagy of mitochondrion"/>
    <property type="evidence" value="ECO:0007669"/>
    <property type="project" value="TreeGrafter"/>
</dbReference>
<evidence type="ECO:0000256" key="7">
    <source>
        <dbReference type="RuleBase" id="RU361201"/>
    </source>
</evidence>
<feature type="compositionally biased region" description="Low complexity" evidence="8">
    <location>
        <begin position="82"/>
        <end position="92"/>
    </location>
</feature>
<dbReference type="RefSeq" id="XP_064855981.1">
    <property type="nucleotide sequence ID" value="XM_064999909.1"/>
</dbReference>
<dbReference type="PANTHER" id="PTHR13385:SF0">
    <property type="entry name" value="UBIQUITIN-LIKE PROTEIN ATG12"/>
    <property type="match status" value="1"/>
</dbReference>
<accession>A0AAV5QWV2</accession>
<organism evidence="9 10">
    <name type="scientific">Saccharomycopsis crataegensis</name>
    <dbReference type="NCBI Taxonomy" id="43959"/>
    <lineage>
        <taxon>Eukaryota</taxon>
        <taxon>Fungi</taxon>
        <taxon>Dikarya</taxon>
        <taxon>Ascomycota</taxon>
        <taxon>Saccharomycotina</taxon>
        <taxon>Saccharomycetes</taxon>
        <taxon>Saccharomycopsidaceae</taxon>
        <taxon>Saccharomycopsis</taxon>
    </lineage>
</organism>
<keyword evidence="7" id="KW-0653">Protein transport</keyword>
<dbReference type="GO" id="GO:0034727">
    <property type="term" value="P:piecemeal microautophagy of the nucleus"/>
    <property type="evidence" value="ECO:0007669"/>
    <property type="project" value="TreeGrafter"/>
</dbReference>
<evidence type="ECO:0000256" key="4">
    <source>
        <dbReference type="ARBA" id="ARBA00022499"/>
    </source>
</evidence>
<dbReference type="GO" id="GO:0019776">
    <property type="term" value="F:Atg8-family ligase activity"/>
    <property type="evidence" value="ECO:0007669"/>
    <property type="project" value="TreeGrafter"/>
</dbReference>
<dbReference type="GO" id="GO:0097352">
    <property type="term" value="P:autophagosome maturation"/>
    <property type="evidence" value="ECO:0007669"/>
    <property type="project" value="TreeGrafter"/>
</dbReference>
<dbReference type="InterPro" id="IPR029071">
    <property type="entry name" value="Ubiquitin-like_domsf"/>
</dbReference>
<feature type="compositionally biased region" description="Polar residues" evidence="8">
    <location>
        <begin position="34"/>
        <end position="45"/>
    </location>
</feature>
<feature type="compositionally biased region" description="Acidic residues" evidence="8">
    <location>
        <begin position="1"/>
        <end position="12"/>
    </location>
</feature>
<dbReference type="GO" id="GO:0034274">
    <property type="term" value="C:Atg12-Atg5-Atg16 complex"/>
    <property type="evidence" value="ECO:0007669"/>
    <property type="project" value="TreeGrafter"/>
</dbReference>
<comment type="subcellular location">
    <subcellularLocation>
        <location evidence="1 7">Preautophagosomal structure membrane</location>
        <topology evidence="1 7">Peripheral membrane protein</topology>
    </subcellularLocation>
</comment>
<dbReference type="Gene3D" id="3.10.20.90">
    <property type="entry name" value="Phosphatidylinositol 3-kinase Catalytic Subunit, Chain A, domain 1"/>
    <property type="match status" value="1"/>
</dbReference>
<evidence type="ECO:0000256" key="6">
    <source>
        <dbReference type="ARBA" id="ARBA00023006"/>
    </source>
</evidence>
<name>A0AAV5QWV2_9ASCO</name>
<protein>
    <recommendedName>
        <fullName evidence="3 7">Ubiquitin-like protein ATG12</fullName>
    </recommendedName>
</protein>
<evidence type="ECO:0000256" key="8">
    <source>
        <dbReference type="SAM" id="MobiDB-lite"/>
    </source>
</evidence>
<evidence type="ECO:0000313" key="10">
    <source>
        <dbReference type="Proteomes" id="UP001360560"/>
    </source>
</evidence>
<comment type="caution">
    <text evidence="9">The sequence shown here is derived from an EMBL/GenBank/DDBJ whole genome shotgun (WGS) entry which is preliminary data.</text>
</comment>
<evidence type="ECO:0000256" key="1">
    <source>
        <dbReference type="ARBA" id="ARBA00004623"/>
    </source>
</evidence>
<keyword evidence="5 7" id="KW-0833">Ubl conjugation pathway</keyword>
<comment type="subunit">
    <text evidence="7">Forms a conjugate with ATG5.</text>
</comment>
<dbReference type="GO" id="GO:0061723">
    <property type="term" value="P:glycophagy"/>
    <property type="evidence" value="ECO:0007669"/>
    <property type="project" value="TreeGrafter"/>
</dbReference>
<feature type="region of interest" description="Disordered" evidence="8">
    <location>
        <begin position="1"/>
        <end position="45"/>
    </location>
</feature>
<proteinExistence type="inferred from homology"/>
<sequence length="276" mass="31319">MNPLLSEDDDDSSSSNYQDSTDSSMILDTRPGSAHNNNSLVNSRINLSSSNDNVLQRLNQLALQERSNSATDNDNDNENENDNTTNNNNYNNDSDDDVGNGSSNSIKDVRVTKNKLSIMNSQILENLSKSFYYENEHPISEPSYLSVQQAQDQQHSSSIETTVPIAQEHNKQEIIEQILKPYEETKPQKILIRFQSIGSTRQIEPRVYKISNNQQFSSLIRFLHKKFKLGDRDGHVFCYIHNSFSPNPDEIIGDLFKNFAINNELVVSYCENVAFG</sequence>
<dbReference type="GO" id="GO:0000421">
    <property type="term" value="C:autophagosome membrane"/>
    <property type="evidence" value="ECO:0007669"/>
    <property type="project" value="TreeGrafter"/>
</dbReference>
<evidence type="ECO:0000256" key="3">
    <source>
        <dbReference type="ARBA" id="ARBA00015875"/>
    </source>
</evidence>
<dbReference type="SUPFAM" id="SSF54236">
    <property type="entry name" value="Ubiquitin-like"/>
    <property type="match status" value="1"/>
</dbReference>
<comment type="similarity">
    <text evidence="2 7">Belongs to the ATG12 family.</text>
</comment>
<comment type="function">
    <text evidence="7">Ubiquitin-like protein involved in cytoplasm to vacuole transport (Cvt), autophagy vesicles formation, mitophagy, and nucleophagy.</text>
</comment>
<dbReference type="GO" id="GO:0000045">
    <property type="term" value="P:autophagosome assembly"/>
    <property type="evidence" value="ECO:0007669"/>
    <property type="project" value="InterPro"/>
</dbReference>
<gene>
    <name evidence="9" type="ORF">DASC09_063250</name>
</gene>
<keyword evidence="4 7" id="KW-1017">Isopeptide bond</keyword>
<dbReference type="Pfam" id="PF04110">
    <property type="entry name" value="APG12"/>
    <property type="match status" value="1"/>
</dbReference>
<dbReference type="AlphaFoldDB" id="A0AAV5QWV2"/>
<keyword evidence="10" id="KW-1185">Reference proteome</keyword>
<dbReference type="GO" id="GO:0034045">
    <property type="term" value="C:phagophore assembly site membrane"/>
    <property type="evidence" value="ECO:0007669"/>
    <property type="project" value="UniProtKB-SubCell"/>
</dbReference>
<dbReference type="GeneID" id="90076974"/>
<dbReference type="GO" id="GO:0015031">
    <property type="term" value="P:protein transport"/>
    <property type="evidence" value="ECO:0007669"/>
    <property type="project" value="UniProtKB-KW"/>
</dbReference>
<keyword evidence="6 7" id="KW-0072">Autophagy</keyword>
<keyword evidence="7" id="KW-0472">Membrane</keyword>
<keyword evidence="7" id="KW-0813">Transport</keyword>
<dbReference type="InterPro" id="IPR007242">
    <property type="entry name" value="Atg12"/>
</dbReference>
<dbReference type="Proteomes" id="UP001360560">
    <property type="component" value="Unassembled WGS sequence"/>
</dbReference>
<dbReference type="PANTHER" id="PTHR13385">
    <property type="entry name" value="AUTOPHAGY PROTEIN 12"/>
    <property type="match status" value="1"/>
</dbReference>